<dbReference type="EC" id="7.1.1.2" evidence="4 18"/>
<dbReference type="GO" id="GO:0008137">
    <property type="term" value="F:NADH dehydrogenase (ubiquinone) activity"/>
    <property type="evidence" value="ECO:0007669"/>
    <property type="project" value="UniProtKB-EC"/>
</dbReference>
<comment type="function">
    <text evidence="18">Core subunit of the mitochondrial membrane respiratory chain NADH dehydrogenase (Complex I) which catalyzes electron transfer from NADH through the respiratory chain, using ubiquinone as an electron acceptor. Essential for the catalytic activity and assembly of complex I.</text>
</comment>
<dbReference type="PRINTS" id="PR01436">
    <property type="entry name" value="NADHDHGNASE2"/>
</dbReference>
<evidence type="ECO:0000256" key="10">
    <source>
        <dbReference type="ARBA" id="ARBA00022967"/>
    </source>
</evidence>
<dbReference type="InterPro" id="IPR050175">
    <property type="entry name" value="Complex_I_Subunit_2"/>
</dbReference>
<evidence type="ECO:0000256" key="12">
    <source>
        <dbReference type="ARBA" id="ARBA00022989"/>
    </source>
</evidence>
<keyword evidence="15 18" id="KW-0496">Mitochondrion</keyword>
<feature type="transmembrane region" description="Helical" evidence="18">
    <location>
        <begin position="20"/>
        <end position="38"/>
    </location>
</feature>
<comment type="function">
    <text evidence="1">Core subunit of the mitochondrial membrane respiratory chain NADH dehydrogenase (Complex I) that is believed to belong to the minimal assembly required for catalysis. Complex I functions in the transfer of electrons from NADH to the respiratory chain. The immediate electron acceptor for the enzyme is believed to be ubiquinone.</text>
</comment>
<feature type="transmembrane region" description="Helical" evidence="18">
    <location>
        <begin position="84"/>
        <end position="105"/>
    </location>
</feature>
<keyword evidence="9 18" id="KW-0999">Mitochondrion inner membrane</keyword>
<feature type="transmembrane region" description="Helical" evidence="18">
    <location>
        <begin position="59"/>
        <end position="78"/>
    </location>
</feature>
<keyword evidence="8 18" id="KW-0812">Transmembrane</keyword>
<comment type="similarity">
    <text evidence="3 18">Belongs to the complex I subunit 2 family.</text>
</comment>
<evidence type="ECO:0000256" key="8">
    <source>
        <dbReference type="ARBA" id="ARBA00022692"/>
    </source>
</evidence>
<dbReference type="Pfam" id="PF00361">
    <property type="entry name" value="Proton_antipo_M"/>
    <property type="match status" value="1"/>
</dbReference>
<gene>
    <name evidence="20" type="primary">nad2</name>
</gene>
<keyword evidence="7 18" id="KW-0679">Respiratory chain</keyword>
<evidence type="ECO:0000259" key="19">
    <source>
        <dbReference type="Pfam" id="PF00361"/>
    </source>
</evidence>
<evidence type="ECO:0000256" key="9">
    <source>
        <dbReference type="ARBA" id="ARBA00022792"/>
    </source>
</evidence>
<evidence type="ECO:0000256" key="14">
    <source>
        <dbReference type="ARBA" id="ARBA00023075"/>
    </source>
</evidence>
<evidence type="ECO:0000256" key="7">
    <source>
        <dbReference type="ARBA" id="ARBA00022660"/>
    </source>
</evidence>
<feature type="transmembrane region" description="Helical" evidence="18">
    <location>
        <begin position="306"/>
        <end position="327"/>
    </location>
</feature>
<proteinExistence type="inferred from homology"/>
<dbReference type="InterPro" id="IPR001750">
    <property type="entry name" value="ND/Mrp_TM"/>
</dbReference>
<comment type="subcellular location">
    <subcellularLocation>
        <location evidence="2 18">Mitochondrion inner membrane</location>
        <topology evidence="2 18">Multi-pass membrane protein</topology>
    </subcellularLocation>
</comment>
<keyword evidence="16 18" id="KW-0472">Membrane</keyword>
<evidence type="ECO:0000256" key="1">
    <source>
        <dbReference type="ARBA" id="ARBA00003257"/>
    </source>
</evidence>
<dbReference type="GO" id="GO:0005743">
    <property type="term" value="C:mitochondrial inner membrane"/>
    <property type="evidence" value="ECO:0007669"/>
    <property type="project" value="UniProtKB-SubCell"/>
</dbReference>
<geneLocation type="mitochondrion" evidence="20"/>
<dbReference type="AlphaFoldDB" id="A0A0S2M7G3"/>
<keyword evidence="14 18" id="KW-0830">Ubiquinone</keyword>
<keyword evidence="10 18" id="KW-1278">Translocase</keyword>
<evidence type="ECO:0000256" key="16">
    <source>
        <dbReference type="ARBA" id="ARBA00023136"/>
    </source>
</evidence>
<evidence type="ECO:0000256" key="18">
    <source>
        <dbReference type="RuleBase" id="RU003403"/>
    </source>
</evidence>
<evidence type="ECO:0000256" key="3">
    <source>
        <dbReference type="ARBA" id="ARBA00007012"/>
    </source>
</evidence>
<sequence length="330" mass="38666">MIFMLSLMFSTFISISSNSWMGMWIGLEINLLSIIPLMSDSNNMMSTEASLKYFITQALASNLILFSLISMTNLFFISKFNLTMISMIFNMGLLLKMGAAPLHFWFPEVLEGLNWKLCFLFLTWQKIAPMILLFYNLNFPLLMNFFIISSILISGILGINQMSIRKIMAYSSINHIAWMISSMMLFESIWLMYFLIYCFITTNLIVMFYIFNIYYFKQLINCMNKSSWMKIMFSMNFFSLGGLPPFLGFLPKWLTINMLIENKMILIASMMVIFTLLTLFYYIRLTLSMILLSNSTFLFNFNTPKMYLMFSMNFLTLISLIGCTMIFNWN</sequence>
<dbReference type="InterPro" id="IPR003917">
    <property type="entry name" value="NADH_UbQ_OxRdtase_chain2"/>
</dbReference>
<organism evidence="20">
    <name type="scientific">Staphylinidae sp. 2 EF-2015</name>
    <dbReference type="NCBI Taxonomy" id="1759563"/>
    <lineage>
        <taxon>Eukaryota</taxon>
        <taxon>Metazoa</taxon>
        <taxon>Ecdysozoa</taxon>
        <taxon>Arthropoda</taxon>
        <taxon>Hexapoda</taxon>
        <taxon>Insecta</taxon>
        <taxon>Pterygota</taxon>
        <taxon>Neoptera</taxon>
        <taxon>Endopterygota</taxon>
        <taxon>Coleoptera</taxon>
        <taxon>Polyphaga</taxon>
        <taxon>Staphyliniformia</taxon>
        <taxon>Staphylinidae</taxon>
    </lineage>
</organism>
<feature type="domain" description="NADH:quinone oxidoreductase/Mrp antiporter transmembrane" evidence="19">
    <location>
        <begin position="17"/>
        <end position="278"/>
    </location>
</feature>
<dbReference type="GO" id="GO:0006120">
    <property type="term" value="P:mitochondrial electron transport, NADH to ubiquinone"/>
    <property type="evidence" value="ECO:0007669"/>
    <property type="project" value="InterPro"/>
</dbReference>
<evidence type="ECO:0000256" key="4">
    <source>
        <dbReference type="ARBA" id="ARBA00012944"/>
    </source>
</evidence>
<keyword evidence="6" id="KW-0813">Transport</keyword>
<evidence type="ECO:0000256" key="15">
    <source>
        <dbReference type="ARBA" id="ARBA00023128"/>
    </source>
</evidence>
<evidence type="ECO:0000256" key="13">
    <source>
        <dbReference type="ARBA" id="ARBA00023027"/>
    </source>
</evidence>
<feature type="transmembrane region" description="Helical" evidence="18">
    <location>
        <begin position="228"/>
        <end position="250"/>
    </location>
</feature>
<keyword evidence="12 18" id="KW-1133">Transmembrane helix</keyword>
<evidence type="ECO:0000313" key="20">
    <source>
        <dbReference type="EMBL" id="ALO70605.1"/>
    </source>
</evidence>
<dbReference type="EMBL" id="KT780651">
    <property type="protein sequence ID" value="ALO70605.1"/>
    <property type="molecule type" value="Genomic_DNA"/>
</dbReference>
<evidence type="ECO:0000256" key="17">
    <source>
        <dbReference type="ARBA" id="ARBA00049551"/>
    </source>
</evidence>
<feature type="transmembrane region" description="Helical" evidence="18">
    <location>
        <begin position="192"/>
        <end position="216"/>
    </location>
</feature>
<evidence type="ECO:0000256" key="11">
    <source>
        <dbReference type="ARBA" id="ARBA00022982"/>
    </source>
</evidence>
<dbReference type="PANTHER" id="PTHR46552">
    <property type="entry name" value="NADH-UBIQUINONE OXIDOREDUCTASE CHAIN 2"/>
    <property type="match status" value="1"/>
</dbReference>
<comment type="catalytic activity">
    <reaction evidence="17 18">
        <text>a ubiquinone + NADH + 5 H(+)(in) = a ubiquinol + NAD(+) + 4 H(+)(out)</text>
        <dbReference type="Rhea" id="RHEA:29091"/>
        <dbReference type="Rhea" id="RHEA-COMP:9565"/>
        <dbReference type="Rhea" id="RHEA-COMP:9566"/>
        <dbReference type="ChEBI" id="CHEBI:15378"/>
        <dbReference type="ChEBI" id="CHEBI:16389"/>
        <dbReference type="ChEBI" id="CHEBI:17976"/>
        <dbReference type="ChEBI" id="CHEBI:57540"/>
        <dbReference type="ChEBI" id="CHEBI:57945"/>
        <dbReference type="EC" id="7.1.1.2"/>
    </reaction>
</comment>
<keyword evidence="11 18" id="KW-0249">Electron transport</keyword>
<keyword evidence="13 18" id="KW-0520">NAD</keyword>
<accession>A0A0S2M7G3</accession>
<dbReference type="PANTHER" id="PTHR46552:SF1">
    <property type="entry name" value="NADH-UBIQUINONE OXIDOREDUCTASE CHAIN 2"/>
    <property type="match status" value="1"/>
</dbReference>
<evidence type="ECO:0000256" key="6">
    <source>
        <dbReference type="ARBA" id="ARBA00022448"/>
    </source>
</evidence>
<feature type="transmembrane region" description="Helical" evidence="18">
    <location>
        <begin position="265"/>
        <end position="285"/>
    </location>
</feature>
<evidence type="ECO:0000256" key="5">
    <source>
        <dbReference type="ARBA" id="ARBA00021008"/>
    </source>
</evidence>
<feature type="transmembrane region" description="Helical" evidence="18">
    <location>
        <begin position="141"/>
        <end position="160"/>
    </location>
</feature>
<reference evidence="20" key="1">
    <citation type="submission" date="2015-09" db="EMBL/GenBank/DDBJ databases">
        <title>Staphyliniformia phylogenetics from de novo mitogenomic assemblies.</title>
        <authorList>
            <person name="Favreau E.A."/>
            <person name="Linard B."/>
            <person name="Vogler A.P."/>
        </authorList>
    </citation>
    <scope>NUCLEOTIDE SEQUENCE</scope>
</reference>
<evidence type="ECO:0000256" key="2">
    <source>
        <dbReference type="ARBA" id="ARBA00004448"/>
    </source>
</evidence>
<name>A0A0S2M7G3_9COLE</name>
<protein>
    <recommendedName>
        <fullName evidence="5 18">NADH-ubiquinone oxidoreductase chain 2</fullName>
        <ecNumber evidence="4 18">7.1.1.2</ecNumber>
    </recommendedName>
</protein>